<gene>
    <name evidence="3" type="ORF">Daesc_004463</name>
</gene>
<feature type="region of interest" description="Disordered" evidence="1">
    <location>
        <begin position="93"/>
        <end position="119"/>
    </location>
</feature>
<dbReference type="Gene3D" id="3.30.1250.10">
    <property type="entry name" value="Ribosome maturation protein SBDS, N-terminal domain"/>
    <property type="match status" value="1"/>
</dbReference>
<evidence type="ECO:0000256" key="1">
    <source>
        <dbReference type="SAM" id="MobiDB-lite"/>
    </source>
</evidence>
<keyword evidence="4" id="KW-1185">Reference proteome</keyword>
<dbReference type="Proteomes" id="UP001369815">
    <property type="component" value="Unassembled WGS sequence"/>
</dbReference>
<dbReference type="InterPro" id="IPR019783">
    <property type="entry name" value="SDO1/SBDS_N"/>
</dbReference>
<organism evidence="3 4">
    <name type="scientific">Daldinia eschscholtzii</name>
    <dbReference type="NCBI Taxonomy" id="292717"/>
    <lineage>
        <taxon>Eukaryota</taxon>
        <taxon>Fungi</taxon>
        <taxon>Dikarya</taxon>
        <taxon>Ascomycota</taxon>
        <taxon>Pezizomycotina</taxon>
        <taxon>Sordariomycetes</taxon>
        <taxon>Xylariomycetidae</taxon>
        <taxon>Xylariales</taxon>
        <taxon>Hypoxylaceae</taxon>
        <taxon>Daldinia</taxon>
    </lineage>
</organism>
<dbReference type="AlphaFoldDB" id="A0AAX6MPT8"/>
<evidence type="ECO:0000313" key="4">
    <source>
        <dbReference type="Proteomes" id="UP001369815"/>
    </source>
</evidence>
<evidence type="ECO:0000313" key="3">
    <source>
        <dbReference type="EMBL" id="KAK6954496.1"/>
    </source>
</evidence>
<name>A0AAX6MPT8_9PEZI</name>
<feature type="compositionally biased region" description="Polar residues" evidence="1">
    <location>
        <begin position="106"/>
        <end position="119"/>
    </location>
</feature>
<reference evidence="3 4" key="1">
    <citation type="journal article" date="2024" name="Front Chem Biol">
        <title>Unveiling the potential of Daldinia eschscholtzii MFLUCC 19-0629 through bioactivity and bioinformatics studies for enhanced sustainable agriculture production.</title>
        <authorList>
            <person name="Brooks S."/>
            <person name="Weaver J.A."/>
            <person name="Klomchit A."/>
            <person name="Alharthi S.A."/>
            <person name="Onlamun T."/>
            <person name="Nurani R."/>
            <person name="Vong T.K."/>
            <person name="Alberti F."/>
            <person name="Greco C."/>
        </authorList>
    </citation>
    <scope>NUCLEOTIDE SEQUENCE [LARGE SCALE GENOMIC DNA]</scope>
    <source>
        <strain evidence="3">MFLUCC 19-0629</strain>
    </source>
</reference>
<proteinExistence type="predicted"/>
<evidence type="ECO:0000259" key="2">
    <source>
        <dbReference type="Pfam" id="PF01172"/>
    </source>
</evidence>
<dbReference type="Pfam" id="PF01172">
    <property type="entry name" value="SBDS_N"/>
    <property type="match status" value="1"/>
</dbReference>
<dbReference type="EMBL" id="JBANMG010000004">
    <property type="protein sequence ID" value="KAK6954496.1"/>
    <property type="molecule type" value="Genomic_DNA"/>
</dbReference>
<accession>A0AAX6MPT8</accession>
<comment type="caution">
    <text evidence="3">The sequence shown here is derived from an EMBL/GenBank/DDBJ whole genome shotgun (WGS) entry which is preliminary data.</text>
</comment>
<feature type="domain" description="Ribosome maturation protein SDO1/SBDS N-terminal" evidence="2">
    <location>
        <begin position="8"/>
        <end position="99"/>
    </location>
</feature>
<dbReference type="SUPFAM" id="SSF89895">
    <property type="entry name" value="FYSH domain"/>
    <property type="match status" value="1"/>
</dbReference>
<protein>
    <recommendedName>
        <fullName evidence="2">Ribosome maturation protein SDO1/SBDS N-terminal domain-containing protein</fullName>
    </recommendedName>
</protein>
<sequence>MTKGEATQVKVHYKGKEDDFVIFVDDLETYKKWKSDKSIPMAHFVSAFKIFVTHRQGAQGQMDGASKATLENEFGISNEDEVIKKILESGTLQEAEFPERQGPKNDAQQGSIVTGQVAR</sequence>
<dbReference type="InterPro" id="IPR036786">
    <property type="entry name" value="Ribosome_mat_SBDS_N_sf"/>
</dbReference>